<dbReference type="PANTHER" id="PTHR46084:SF1">
    <property type="entry name" value="PROTEIN MALE DISCOVERER 2"/>
    <property type="match status" value="1"/>
</dbReference>
<evidence type="ECO:0000256" key="2">
    <source>
        <dbReference type="ARBA" id="ARBA00022729"/>
    </source>
</evidence>
<dbReference type="PANTHER" id="PTHR46084">
    <property type="entry name" value="PROTEIN MALE DISCOVERER 2"/>
    <property type="match status" value="1"/>
</dbReference>
<name>A0A8J5C2Z7_ZINOF</name>
<accession>A0A8J5C2Z7</accession>
<dbReference type="Pfam" id="PF07714">
    <property type="entry name" value="PK_Tyr_Ser-Thr"/>
    <property type="match status" value="1"/>
</dbReference>
<keyword evidence="1 7" id="KW-0812">Transmembrane</keyword>
<dbReference type="GO" id="GO:0012505">
    <property type="term" value="C:endomembrane system"/>
    <property type="evidence" value="ECO:0007669"/>
    <property type="project" value="UniProtKB-SubCell"/>
</dbReference>
<feature type="compositionally biased region" description="Pro residues" evidence="6">
    <location>
        <begin position="77"/>
        <end position="90"/>
    </location>
</feature>
<evidence type="ECO:0000256" key="1">
    <source>
        <dbReference type="ARBA" id="ARBA00022692"/>
    </source>
</evidence>
<dbReference type="InterPro" id="IPR000719">
    <property type="entry name" value="Prot_kinase_dom"/>
</dbReference>
<dbReference type="EMBL" id="JACMSC010000021">
    <property type="protein sequence ID" value="KAG6471185.1"/>
    <property type="molecule type" value="Genomic_DNA"/>
</dbReference>
<dbReference type="AlphaFoldDB" id="A0A8J5C2Z7"/>
<evidence type="ECO:0000259" key="8">
    <source>
        <dbReference type="PROSITE" id="PS50011"/>
    </source>
</evidence>
<dbReference type="GO" id="GO:0005524">
    <property type="term" value="F:ATP binding"/>
    <property type="evidence" value="ECO:0007669"/>
    <property type="project" value="InterPro"/>
</dbReference>
<dbReference type="InterPro" id="IPR001245">
    <property type="entry name" value="Ser-Thr/Tyr_kinase_cat_dom"/>
</dbReference>
<evidence type="ECO:0000256" key="4">
    <source>
        <dbReference type="ARBA" id="ARBA00023136"/>
    </source>
</evidence>
<reference evidence="9 10" key="1">
    <citation type="submission" date="2020-08" db="EMBL/GenBank/DDBJ databases">
        <title>Plant Genome Project.</title>
        <authorList>
            <person name="Zhang R.-G."/>
        </authorList>
    </citation>
    <scope>NUCLEOTIDE SEQUENCE [LARGE SCALE GENOMIC DNA]</scope>
    <source>
        <tissue evidence="9">Rhizome</tissue>
    </source>
</reference>
<dbReference type="SUPFAM" id="SSF56112">
    <property type="entry name" value="Protein kinase-like (PK-like)"/>
    <property type="match status" value="1"/>
</dbReference>
<gene>
    <name evidence="9" type="ORF">ZIOFF_072286</name>
</gene>
<evidence type="ECO:0000313" key="10">
    <source>
        <dbReference type="Proteomes" id="UP000734854"/>
    </source>
</evidence>
<sequence>MDRTSDVASGFGEQYILTSEGVKVVRRRLAGETRNLPAAPGASGPVAQVVSVPPIPSGSFPAVPLKPKPTPSSSSIPPSPSVSPLIPHPQPTPIPSNSLPSYKNSSGWVYVLITSVAALLLAVGICMFIVYRNNGPTTIGPWKTGLSGQLQKAFVTGVPKLNRPELLAACEDFSNIVVSFPEVTIFKGTLSSGVEIAVASTTITSANDWSQHAEICFRKKIDTLSRINHKNFVNLLGYCEENEPFMRMMVLEYAPNGTLFEHLHLEEFEHLDWNARMRIIMGTAYCLQYMHELNPPISHPNLSSSSILVSEDSAAKVVDVNVWNEIFAKGKTNGDKDFDQPGNHSADPASNVYNFGLLVLEVISGKVPYSEEHTQLLNVVAEYLSGNDTADSLIQSTLKLHKDKDLDILCKVIQHCINPDPSKRPSMKEVTNILREVITISPEAATPRLSPLWWAELEILSVEAS</sequence>
<feature type="region of interest" description="Disordered" evidence="6">
    <location>
        <begin position="62"/>
        <end position="90"/>
    </location>
</feature>
<organism evidence="9 10">
    <name type="scientific">Zingiber officinale</name>
    <name type="common">Ginger</name>
    <name type="synonym">Amomum zingiber</name>
    <dbReference type="NCBI Taxonomy" id="94328"/>
    <lineage>
        <taxon>Eukaryota</taxon>
        <taxon>Viridiplantae</taxon>
        <taxon>Streptophyta</taxon>
        <taxon>Embryophyta</taxon>
        <taxon>Tracheophyta</taxon>
        <taxon>Spermatophyta</taxon>
        <taxon>Magnoliopsida</taxon>
        <taxon>Liliopsida</taxon>
        <taxon>Zingiberales</taxon>
        <taxon>Zingiberaceae</taxon>
        <taxon>Zingiber</taxon>
    </lineage>
</organism>
<comment type="caution">
    <text evidence="9">The sequence shown here is derived from an EMBL/GenBank/DDBJ whole genome shotgun (WGS) entry which is preliminary data.</text>
</comment>
<keyword evidence="10" id="KW-1185">Reference proteome</keyword>
<evidence type="ECO:0000256" key="6">
    <source>
        <dbReference type="SAM" id="MobiDB-lite"/>
    </source>
</evidence>
<dbReference type="GO" id="GO:0004672">
    <property type="term" value="F:protein kinase activity"/>
    <property type="evidence" value="ECO:0007669"/>
    <property type="project" value="InterPro"/>
</dbReference>
<evidence type="ECO:0000256" key="5">
    <source>
        <dbReference type="ARBA" id="ARBA00046288"/>
    </source>
</evidence>
<evidence type="ECO:0000256" key="7">
    <source>
        <dbReference type="SAM" id="Phobius"/>
    </source>
</evidence>
<keyword evidence="3 7" id="KW-1133">Transmembrane helix</keyword>
<feature type="domain" description="Protein kinase" evidence="8">
    <location>
        <begin position="136"/>
        <end position="438"/>
    </location>
</feature>
<dbReference type="Gene3D" id="1.10.510.10">
    <property type="entry name" value="Transferase(Phosphotransferase) domain 1"/>
    <property type="match status" value="1"/>
</dbReference>
<dbReference type="FunFam" id="3.30.200.20:FF:000489">
    <property type="entry name" value="Inactive receptor-like serine/threonine-protein kinase"/>
    <property type="match status" value="1"/>
</dbReference>
<feature type="transmembrane region" description="Helical" evidence="7">
    <location>
        <begin position="108"/>
        <end position="131"/>
    </location>
</feature>
<keyword evidence="2" id="KW-0732">Signal</keyword>
<dbReference type="InterPro" id="IPR011009">
    <property type="entry name" value="Kinase-like_dom_sf"/>
</dbReference>
<proteinExistence type="predicted"/>
<dbReference type="PROSITE" id="PS50011">
    <property type="entry name" value="PROTEIN_KINASE_DOM"/>
    <property type="match status" value="1"/>
</dbReference>
<protein>
    <recommendedName>
        <fullName evidence="8">Protein kinase domain-containing protein</fullName>
    </recommendedName>
</protein>
<evidence type="ECO:0000313" key="9">
    <source>
        <dbReference type="EMBL" id="KAG6471185.1"/>
    </source>
</evidence>
<comment type="subcellular location">
    <subcellularLocation>
        <location evidence="5">Endomembrane system</location>
        <topology evidence="5">Single-pass type I membrane protein</topology>
    </subcellularLocation>
</comment>
<evidence type="ECO:0000256" key="3">
    <source>
        <dbReference type="ARBA" id="ARBA00022989"/>
    </source>
</evidence>
<dbReference type="Proteomes" id="UP000734854">
    <property type="component" value="Unassembled WGS sequence"/>
</dbReference>
<keyword evidence="4 7" id="KW-0472">Membrane</keyword>